<sequence>MLLLFTGAITIEQLAIPSDVWLLSCSADGYFSAPQFNSEHPIPDKLTLLVNIEHQQAALHYLLESGTGVTEFIVMQGKVTRRDLRALSYQLALKANSVQWQDDSRLHPYLLNELSYVEQSIKLNAPVLLDVQIRHVDSPHSRVLLTFMSSNSLWSCQVN</sequence>
<organism evidence="1 2">
    <name type="scientific">Shewanella inventionis</name>
    <dbReference type="NCBI Taxonomy" id="1738770"/>
    <lineage>
        <taxon>Bacteria</taxon>
        <taxon>Pseudomonadati</taxon>
        <taxon>Pseudomonadota</taxon>
        <taxon>Gammaproteobacteria</taxon>
        <taxon>Alteromonadales</taxon>
        <taxon>Shewanellaceae</taxon>
        <taxon>Shewanella</taxon>
    </lineage>
</organism>
<proteinExistence type="predicted"/>
<name>A0ABQ1J1C3_9GAMM</name>
<evidence type="ECO:0000313" key="2">
    <source>
        <dbReference type="Proteomes" id="UP000617555"/>
    </source>
</evidence>
<dbReference type="Proteomes" id="UP000617555">
    <property type="component" value="Unassembled WGS sequence"/>
</dbReference>
<comment type="caution">
    <text evidence="1">The sequence shown here is derived from an EMBL/GenBank/DDBJ whole genome shotgun (WGS) entry which is preliminary data.</text>
</comment>
<keyword evidence="2" id="KW-1185">Reference proteome</keyword>
<evidence type="ECO:0000313" key="1">
    <source>
        <dbReference type="EMBL" id="GGB56454.1"/>
    </source>
</evidence>
<gene>
    <name evidence="1" type="ORF">GCM10011607_16330</name>
</gene>
<protein>
    <submittedName>
        <fullName evidence="1">Uncharacterized protein</fullName>
    </submittedName>
</protein>
<reference evidence="2" key="1">
    <citation type="journal article" date="2019" name="Int. J. Syst. Evol. Microbiol.">
        <title>The Global Catalogue of Microorganisms (GCM) 10K type strain sequencing project: providing services to taxonomists for standard genome sequencing and annotation.</title>
        <authorList>
            <consortium name="The Broad Institute Genomics Platform"/>
            <consortium name="The Broad Institute Genome Sequencing Center for Infectious Disease"/>
            <person name="Wu L."/>
            <person name="Ma J."/>
        </authorList>
    </citation>
    <scope>NUCLEOTIDE SEQUENCE [LARGE SCALE GENOMIC DNA]</scope>
    <source>
        <strain evidence="2">CGMCC 1.15339</strain>
    </source>
</reference>
<dbReference type="EMBL" id="BMII01000012">
    <property type="protein sequence ID" value="GGB56454.1"/>
    <property type="molecule type" value="Genomic_DNA"/>
</dbReference>
<accession>A0ABQ1J1C3</accession>